<feature type="binding site" evidence="3">
    <location>
        <position position="89"/>
    </location>
    <ligand>
        <name>Cu cation</name>
        <dbReference type="ChEBI" id="CHEBI:23378"/>
    </ligand>
</feature>
<evidence type="ECO:0000256" key="5">
    <source>
        <dbReference type="SAM" id="Phobius"/>
    </source>
</evidence>
<gene>
    <name evidence="7" type="ORF">CVT23_13040</name>
</gene>
<feature type="domain" description="Thioredoxin" evidence="6">
    <location>
        <begin position="31"/>
        <end position="211"/>
    </location>
</feature>
<name>A0A2M9G0I3_9PROT</name>
<dbReference type="EMBL" id="PHIG01000035">
    <property type="protein sequence ID" value="PJK29209.1"/>
    <property type="molecule type" value="Genomic_DNA"/>
</dbReference>
<evidence type="ECO:0000313" key="8">
    <source>
        <dbReference type="Proteomes" id="UP000229498"/>
    </source>
</evidence>
<sequence length="215" mass="23626">MTSFTSSRLARIRYALWGLAVVAALVLAGLYMTRTPAPQESGQATRTGEAVIRSEFTLTDHTGKRVTEAAFLGRWQLAFFGFTHCPDVCPTTLAYMARVLDMLGDTAERVAALFITVDPGRDTPEALAEYVSAFHPGLVGLTGSEADIAAAANAFRVFYERMEQDSAPDGYVMAHSGYIYLMTPDGQFETGFREGDQPPEEMARKIRDAMERYGE</sequence>
<evidence type="ECO:0000259" key="6">
    <source>
        <dbReference type="PROSITE" id="PS51352"/>
    </source>
</evidence>
<keyword evidence="4" id="KW-1015">Disulfide bond</keyword>
<comment type="caution">
    <text evidence="7">The sequence shown here is derived from an EMBL/GenBank/DDBJ whole genome shotgun (WGS) entry which is preliminary data.</text>
</comment>
<organism evidence="7 8">
    <name type="scientific">Minwuia thermotolerans</name>
    <dbReference type="NCBI Taxonomy" id="2056226"/>
    <lineage>
        <taxon>Bacteria</taxon>
        <taxon>Pseudomonadati</taxon>
        <taxon>Pseudomonadota</taxon>
        <taxon>Alphaproteobacteria</taxon>
        <taxon>Minwuiales</taxon>
        <taxon>Minwuiaceae</taxon>
        <taxon>Minwuia</taxon>
    </lineage>
</organism>
<reference evidence="7 8" key="1">
    <citation type="submission" date="2017-11" db="EMBL/GenBank/DDBJ databases">
        <title>Draft genome sequence of Rhizobiales bacterium SY3-13.</title>
        <authorList>
            <person name="Sun C."/>
        </authorList>
    </citation>
    <scope>NUCLEOTIDE SEQUENCE [LARGE SCALE GENOMIC DNA]</scope>
    <source>
        <strain evidence="7 8">SY3-13</strain>
    </source>
</reference>
<evidence type="ECO:0000313" key="7">
    <source>
        <dbReference type="EMBL" id="PJK29209.1"/>
    </source>
</evidence>
<keyword evidence="5" id="KW-0472">Membrane</keyword>
<keyword evidence="8" id="KW-1185">Reference proteome</keyword>
<evidence type="ECO:0000256" key="3">
    <source>
        <dbReference type="PIRSR" id="PIRSR603782-1"/>
    </source>
</evidence>
<feature type="binding site" evidence="3">
    <location>
        <position position="85"/>
    </location>
    <ligand>
        <name>Cu cation</name>
        <dbReference type="ChEBI" id="CHEBI:23378"/>
    </ligand>
</feature>
<dbReference type="PANTHER" id="PTHR12151:SF25">
    <property type="entry name" value="LINALOOL DEHYDRATASE_ISOMERASE DOMAIN-CONTAINING PROTEIN"/>
    <property type="match status" value="1"/>
</dbReference>
<dbReference type="InterPro" id="IPR003782">
    <property type="entry name" value="SCO1/SenC"/>
</dbReference>
<dbReference type="AlphaFoldDB" id="A0A2M9G0I3"/>
<dbReference type="Pfam" id="PF02630">
    <property type="entry name" value="SCO1-SenC"/>
    <property type="match status" value="1"/>
</dbReference>
<protein>
    <submittedName>
        <fullName evidence="7">SCO family protein</fullName>
    </submittedName>
</protein>
<keyword evidence="2 3" id="KW-0186">Copper</keyword>
<dbReference type="PROSITE" id="PS51352">
    <property type="entry name" value="THIOREDOXIN_2"/>
    <property type="match status" value="1"/>
</dbReference>
<dbReference type="SUPFAM" id="SSF52833">
    <property type="entry name" value="Thioredoxin-like"/>
    <property type="match status" value="1"/>
</dbReference>
<evidence type="ECO:0000256" key="1">
    <source>
        <dbReference type="ARBA" id="ARBA00010996"/>
    </source>
</evidence>
<dbReference type="CDD" id="cd02968">
    <property type="entry name" value="SCO"/>
    <property type="match status" value="1"/>
</dbReference>
<dbReference type="PANTHER" id="PTHR12151">
    <property type="entry name" value="ELECTRON TRANSPORT PROTIN SCO1/SENC FAMILY MEMBER"/>
    <property type="match status" value="1"/>
</dbReference>
<dbReference type="Proteomes" id="UP000229498">
    <property type="component" value="Unassembled WGS sequence"/>
</dbReference>
<dbReference type="InterPro" id="IPR036249">
    <property type="entry name" value="Thioredoxin-like_sf"/>
</dbReference>
<feature type="disulfide bond" description="Redox-active" evidence="4">
    <location>
        <begin position="85"/>
        <end position="89"/>
    </location>
</feature>
<feature type="binding site" evidence="3">
    <location>
        <position position="175"/>
    </location>
    <ligand>
        <name>Cu cation</name>
        <dbReference type="ChEBI" id="CHEBI:23378"/>
    </ligand>
</feature>
<dbReference type="Gene3D" id="3.40.30.10">
    <property type="entry name" value="Glutaredoxin"/>
    <property type="match status" value="1"/>
</dbReference>
<keyword evidence="5" id="KW-0812">Transmembrane</keyword>
<feature type="transmembrane region" description="Helical" evidence="5">
    <location>
        <begin position="12"/>
        <end position="32"/>
    </location>
</feature>
<accession>A0A2M9G0I3</accession>
<proteinExistence type="inferred from homology"/>
<dbReference type="FunFam" id="3.40.30.10:FF:000013">
    <property type="entry name" value="Blast:Protein SCO1 homolog, mitochondrial"/>
    <property type="match status" value="1"/>
</dbReference>
<dbReference type="GO" id="GO:0046872">
    <property type="term" value="F:metal ion binding"/>
    <property type="evidence" value="ECO:0007669"/>
    <property type="project" value="UniProtKB-KW"/>
</dbReference>
<dbReference type="OrthoDB" id="9790194at2"/>
<keyword evidence="5" id="KW-1133">Transmembrane helix</keyword>
<dbReference type="InterPro" id="IPR013766">
    <property type="entry name" value="Thioredoxin_domain"/>
</dbReference>
<keyword evidence="3" id="KW-0479">Metal-binding</keyword>
<comment type="similarity">
    <text evidence="1">Belongs to the SCO1/2 family.</text>
</comment>
<evidence type="ECO:0000256" key="4">
    <source>
        <dbReference type="PIRSR" id="PIRSR603782-2"/>
    </source>
</evidence>
<evidence type="ECO:0000256" key="2">
    <source>
        <dbReference type="ARBA" id="ARBA00023008"/>
    </source>
</evidence>